<dbReference type="HOGENOM" id="CLU_015282_2_0_1"/>
<proteinExistence type="predicted"/>
<dbReference type="OMA" id="HRNSKIC"/>
<dbReference type="GeneID" id="8100545"/>
<feature type="compositionally biased region" description="Basic residues" evidence="1">
    <location>
        <begin position="54"/>
        <end position="64"/>
    </location>
</feature>
<dbReference type="OrthoDB" id="4485682at2759"/>
<dbReference type="PANTHER" id="PTHR37535">
    <property type="entry name" value="FLUG DOMAIN PROTEIN"/>
    <property type="match status" value="1"/>
</dbReference>
<dbReference type="SUPFAM" id="SSF56349">
    <property type="entry name" value="DNA breaking-rejoining enzymes"/>
    <property type="match status" value="1"/>
</dbReference>
<evidence type="ECO:0000313" key="2">
    <source>
        <dbReference type="EMBL" id="EED20478.1"/>
    </source>
</evidence>
<evidence type="ECO:0000256" key="1">
    <source>
        <dbReference type="SAM" id="MobiDB-lite"/>
    </source>
</evidence>
<dbReference type="AlphaFoldDB" id="B8M8G5"/>
<feature type="compositionally biased region" description="Acidic residues" evidence="1">
    <location>
        <begin position="116"/>
        <end position="146"/>
    </location>
</feature>
<reference evidence="3" key="1">
    <citation type="journal article" date="2015" name="Genome Announc.">
        <title>Genome sequence of the AIDS-associated pathogen Penicillium marneffei (ATCC18224) and its near taxonomic relative Talaromyces stipitatus (ATCC10500).</title>
        <authorList>
            <person name="Nierman W.C."/>
            <person name="Fedorova-Abrams N.D."/>
            <person name="Andrianopoulos A."/>
        </authorList>
    </citation>
    <scope>NUCLEOTIDE SEQUENCE [LARGE SCALE GENOMIC DNA]</scope>
    <source>
        <strain evidence="3">ATCC 10500 / CBS 375.48 / QM 6759 / NRRL 1006</strain>
    </source>
</reference>
<dbReference type="EMBL" id="EQ962654">
    <property type="protein sequence ID" value="EED20478.1"/>
    <property type="molecule type" value="Genomic_DNA"/>
</dbReference>
<protein>
    <recommendedName>
        <fullName evidence="4">C2H2 finger domain protein</fullName>
    </recommendedName>
</protein>
<dbReference type="RefSeq" id="XP_002480912.1">
    <property type="nucleotide sequence ID" value="XM_002480867.1"/>
</dbReference>
<gene>
    <name evidence="2" type="ORF">TSTA_036990</name>
</gene>
<keyword evidence="3" id="KW-1185">Reference proteome</keyword>
<dbReference type="VEuPathDB" id="FungiDB:TSTA_036990"/>
<evidence type="ECO:0008006" key="4">
    <source>
        <dbReference type="Google" id="ProtNLM"/>
    </source>
</evidence>
<dbReference type="GO" id="GO:0003677">
    <property type="term" value="F:DNA binding"/>
    <property type="evidence" value="ECO:0007669"/>
    <property type="project" value="InterPro"/>
</dbReference>
<dbReference type="InterPro" id="IPR021842">
    <property type="entry name" value="DUF3435"/>
</dbReference>
<dbReference type="PhylomeDB" id="B8M8G5"/>
<accession>B8M8G5</accession>
<dbReference type="Pfam" id="PF11917">
    <property type="entry name" value="DUF3435"/>
    <property type="match status" value="1"/>
</dbReference>
<feature type="compositionally biased region" description="Basic and acidic residues" evidence="1">
    <location>
        <begin position="99"/>
        <end position="115"/>
    </location>
</feature>
<feature type="compositionally biased region" description="Polar residues" evidence="1">
    <location>
        <begin position="78"/>
        <end position="90"/>
    </location>
</feature>
<feature type="region of interest" description="Disordered" evidence="1">
    <location>
        <begin position="1"/>
        <end position="154"/>
    </location>
</feature>
<dbReference type="InParanoid" id="B8M8G5"/>
<feature type="compositionally biased region" description="Basic residues" evidence="1">
    <location>
        <begin position="1"/>
        <end position="10"/>
    </location>
</feature>
<name>B8M8G5_TALSN</name>
<dbReference type="InterPro" id="IPR011010">
    <property type="entry name" value="DNA_brk_join_enz"/>
</dbReference>
<organism evidence="2 3">
    <name type="scientific">Talaromyces stipitatus (strain ATCC 10500 / CBS 375.48 / QM 6759 / NRRL 1006)</name>
    <name type="common">Penicillium stipitatum</name>
    <dbReference type="NCBI Taxonomy" id="441959"/>
    <lineage>
        <taxon>Eukaryota</taxon>
        <taxon>Fungi</taxon>
        <taxon>Dikarya</taxon>
        <taxon>Ascomycota</taxon>
        <taxon>Pezizomycotina</taxon>
        <taxon>Eurotiomycetes</taxon>
        <taxon>Eurotiomycetidae</taxon>
        <taxon>Eurotiales</taxon>
        <taxon>Trichocomaceae</taxon>
        <taxon>Talaromyces</taxon>
        <taxon>Talaromyces sect. Talaromyces</taxon>
    </lineage>
</organism>
<sequence length="820" mass="94656">MRSRAQRHGGHSSDSETSDVSFQMDSDPAAINSATDLSDIDVPQAPNRDTKAPRGSRRQRRRGRACVTQLTGPIRPTASATAQPRVSGSAPTKVGRINADSDRNAAFRLDEKDFNESSDDEGSDSDSDPDVETDRESSDDEEDDGYAESTKEQREKLRSRWERFCRRKRKKARTAQGTVHLNWQDPVAVLRVATRRILTEFFRFCLRLRTGKDGRKLPGIGKLSSLGQDWKSFLRYYEAATGVPLDEELGRKMNKRLRKLALTEFELDTDEKEKTPMYIEDLVPLQETVLRTQEKRFWLGLQRIQQCLYNVLACFTVNRIDAMRNLQYKHLQCSMQRDPRGGPPIILLEITNKFAKKYLGVTQANTFPIPEIIYDPSLMLSPHSFLLGMLLRNQAFRAPNLRSMEDLRRLFIGKGRQQLPLPLKPEMANYYVFCRVEAKRGKVTVNPKLPISRATLTKQIRDFGEIAGFPWAVFTHRFRYGGGTIMNASGLVSDAKQNLIMKHRDSRTFLNHYLPRRVDVDMQALMRGLEPDSELMRAITRMGRWMDPRRPRELTDEQKASVEDEPELIKAIEKRDRLALELQSQSKKDEDQFAKLARLKRAVTNTRNRLLYALRSRVRRDFDDEQAVIDIEQQLAGTAIADDETKERLKNEDRMPPELVTLNEKLMTWPTSDSIEAEWRRRNEAVEAVRVYCDVLEGGPPRGRRPQAVNYVEEDVVMEDAPVTSVTALSERDRSFQAAKEHIQTASEPLCCFQCFADPGQADSRRLKHYPYHRNLVRHFRDWHLDERRCNFCGDQAGDFLQEMHWKAHVCNTHRLLKCR</sequence>
<dbReference type="PANTHER" id="PTHR37535:SF2">
    <property type="entry name" value="FINGER DOMAIN PROTEIN, PUTATIVE (AFU_ORTHOLOGUE AFUA_6G09300)-RELATED"/>
    <property type="match status" value="1"/>
</dbReference>
<dbReference type="Proteomes" id="UP000001745">
    <property type="component" value="Unassembled WGS sequence"/>
</dbReference>
<dbReference type="eggNOG" id="ENOG502QW3K">
    <property type="taxonomic scope" value="Eukaryota"/>
</dbReference>
<evidence type="ECO:0000313" key="3">
    <source>
        <dbReference type="Proteomes" id="UP000001745"/>
    </source>
</evidence>